<organism evidence="1 2">
    <name type="scientific">Racocetra persica</name>
    <dbReference type="NCBI Taxonomy" id="160502"/>
    <lineage>
        <taxon>Eukaryota</taxon>
        <taxon>Fungi</taxon>
        <taxon>Fungi incertae sedis</taxon>
        <taxon>Mucoromycota</taxon>
        <taxon>Glomeromycotina</taxon>
        <taxon>Glomeromycetes</taxon>
        <taxon>Diversisporales</taxon>
        <taxon>Gigasporaceae</taxon>
        <taxon>Racocetra</taxon>
    </lineage>
</organism>
<accession>A0ACA9QJA8</accession>
<dbReference type="EMBL" id="CAJVQC010032250">
    <property type="protein sequence ID" value="CAG8750605.1"/>
    <property type="molecule type" value="Genomic_DNA"/>
</dbReference>
<keyword evidence="2" id="KW-1185">Reference proteome</keyword>
<feature type="non-terminal residue" evidence="1">
    <location>
        <position position="355"/>
    </location>
</feature>
<gene>
    <name evidence="1" type="ORF">RPERSI_LOCUS14146</name>
</gene>
<proteinExistence type="predicted"/>
<evidence type="ECO:0000313" key="1">
    <source>
        <dbReference type="EMBL" id="CAG8750605.1"/>
    </source>
</evidence>
<reference evidence="1" key="1">
    <citation type="submission" date="2021-06" db="EMBL/GenBank/DDBJ databases">
        <authorList>
            <person name="Kallberg Y."/>
            <person name="Tangrot J."/>
            <person name="Rosling A."/>
        </authorList>
    </citation>
    <scope>NUCLEOTIDE SEQUENCE</scope>
    <source>
        <strain evidence="1">MA461A</strain>
    </source>
</reference>
<name>A0ACA9QJA8_9GLOM</name>
<protein>
    <submittedName>
        <fullName evidence="1">24764_t:CDS:1</fullName>
    </submittedName>
</protein>
<comment type="caution">
    <text evidence="1">The sequence shown here is derived from an EMBL/GenBank/DDBJ whole genome shotgun (WGS) entry which is preliminary data.</text>
</comment>
<evidence type="ECO:0000313" key="2">
    <source>
        <dbReference type="Proteomes" id="UP000789920"/>
    </source>
</evidence>
<sequence>MSKTDAQFVSTTKEVISEFQQASININTDKSKNIWMSLFIKFCELRNYSNEIVELDNKTLSDQLGQFIVEVRKSNGISDMFEEIRIVNLFDKYQFKSLHRTLDGRMKSLANDGNKNHKQSSLLEIDEIKDEDAKRSWLNELDDGGMLLELPKEKNHAGGIKDPYAESGSSLIPSDISENIYTPVADIRKYLSKRPNNVVDDYFFVSINTSKKVYHGDWYLTSKLGKGLHNTMMHNICKDAKLDFKGRSITNHSMRSMGIHNLVELGITLDEQMIFSRHKTIAGVSAYQHQSLKRKRDNVSLLIPIDSTSNYINKGFSKTSDLLFSKFNEIDSEANIDSGVRYKKVKIPNITIENC</sequence>
<dbReference type="Proteomes" id="UP000789920">
    <property type="component" value="Unassembled WGS sequence"/>
</dbReference>